<feature type="compositionally biased region" description="Basic and acidic residues" evidence="1">
    <location>
        <begin position="1"/>
        <end position="13"/>
    </location>
</feature>
<feature type="non-terminal residue" evidence="2">
    <location>
        <position position="1"/>
    </location>
</feature>
<evidence type="ECO:0008006" key="4">
    <source>
        <dbReference type="Google" id="ProtNLM"/>
    </source>
</evidence>
<protein>
    <recommendedName>
        <fullName evidence="4">Gag-pol polyprotein</fullName>
    </recommendedName>
</protein>
<evidence type="ECO:0000313" key="3">
    <source>
        <dbReference type="Proteomes" id="UP000265520"/>
    </source>
</evidence>
<reference evidence="2 3" key="1">
    <citation type="journal article" date="2018" name="Front. Plant Sci.">
        <title>Red Clover (Trifolium pratense) and Zigzag Clover (T. medium) - A Picture of Genomic Similarities and Differences.</title>
        <authorList>
            <person name="Dluhosova J."/>
            <person name="Istvanek J."/>
            <person name="Nedelnik J."/>
            <person name="Repkova J."/>
        </authorList>
    </citation>
    <scope>NUCLEOTIDE SEQUENCE [LARGE SCALE GENOMIC DNA]</scope>
    <source>
        <strain evidence="3">cv. 10/8</strain>
        <tissue evidence="2">Leaf</tissue>
    </source>
</reference>
<keyword evidence="3" id="KW-1185">Reference proteome</keyword>
<accession>A0A392QQE9</accession>
<sequence>DENVTNDHTHDHDEPVEEEPPEPSVKPELRRSSRERQVSQIYPPQDYMTVIDSGEADYYQEIITDVDKEKWFEAMQEKISSLHEKNTFRLVKLPKGKRALKKASMVERSLLT</sequence>
<organism evidence="2 3">
    <name type="scientific">Trifolium medium</name>
    <dbReference type="NCBI Taxonomy" id="97028"/>
    <lineage>
        <taxon>Eukaryota</taxon>
        <taxon>Viridiplantae</taxon>
        <taxon>Streptophyta</taxon>
        <taxon>Embryophyta</taxon>
        <taxon>Tracheophyta</taxon>
        <taxon>Spermatophyta</taxon>
        <taxon>Magnoliopsida</taxon>
        <taxon>eudicotyledons</taxon>
        <taxon>Gunneridae</taxon>
        <taxon>Pentapetalae</taxon>
        <taxon>rosids</taxon>
        <taxon>fabids</taxon>
        <taxon>Fabales</taxon>
        <taxon>Fabaceae</taxon>
        <taxon>Papilionoideae</taxon>
        <taxon>50 kb inversion clade</taxon>
        <taxon>NPAAA clade</taxon>
        <taxon>Hologalegina</taxon>
        <taxon>IRL clade</taxon>
        <taxon>Trifolieae</taxon>
        <taxon>Trifolium</taxon>
    </lineage>
</organism>
<feature type="region of interest" description="Disordered" evidence="1">
    <location>
        <begin position="1"/>
        <end position="43"/>
    </location>
</feature>
<evidence type="ECO:0000313" key="2">
    <source>
        <dbReference type="EMBL" id="MCI25880.1"/>
    </source>
</evidence>
<name>A0A392QQE9_9FABA</name>
<proteinExistence type="predicted"/>
<dbReference type="AlphaFoldDB" id="A0A392QQE9"/>
<evidence type="ECO:0000256" key="1">
    <source>
        <dbReference type="SAM" id="MobiDB-lite"/>
    </source>
</evidence>
<dbReference type="EMBL" id="LXQA010149970">
    <property type="protein sequence ID" value="MCI25880.1"/>
    <property type="molecule type" value="Genomic_DNA"/>
</dbReference>
<dbReference type="Proteomes" id="UP000265520">
    <property type="component" value="Unassembled WGS sequence"/>
</dbReference>
<feature type="compositionally biased region" description="Basic and acidic residues" evidence="1">
    <location>
        <begin position="25"/>
        <end position="37"/>
    </location>
</feature>
<comment type="caution">
    <text evidence="2">The sequence shown here is derived from an EMBL/GenBank/DDBJ whole genome shotgun (WGS) entry which is preliminary data.</text>
</comment>